<gene>
    <name evidence="11" type="ORF">SAMN05660686_01043</name>
</gene>
<keyword evidence="9" id="KW-0472">Membrane</keyword>
<feature type="domain" description="Histidine kinase" evidence="10">
    <location>
        <begin position="10"/>
        <end position="217"/>
    </location>
</feature>
<accession>A0A8G2EUG2</accession>
<dbReference type="GO" id="GO:0000155">
    <property type="term" value="F:phosphorelay sensor kinase activity"/>
    <property type="evidence" value="ECO:0007669"/>
    <property type="project" value="InterPro"/>
</dbReference>
<dbReference type="Proteomes" id="UP000198615">
    <property type="component" value="Unassembled WGS sequence"/>
</dbReference>
<evidence type="ECO:0000259" key="10">
    <source>
        <dbReference type="PROSITE" id="PS50109"/>
    </source>
</evidence>
<dbReference type="InterPro" id="IPR003594">
    <property type="entry name" value="HATPase_dom"/>
</dbReference>
<evidence type="ECO:0000256" key="6">
    <source>
        <dbReference type="ARBA" id="ARBA00022692"/>
    </source>
</evidence>
<dbReference type="Pfam" id="PF00512">
    <property type="entry name" value="HisKA"/>
    <property type="match status" value="1"/>
</dbReference>
<dbReference type="CDD" id="cd00082">
    <property type="entry name" value="HisKA"/>
    <property type="match status" value="1"/>
</dbReference>
<dbReference type="PANTHER" id="PTHR45436">
    <property type="entry name" value="SENSOR HISTIDINE KINASE YKOH"/>
    <property type="match status" value="1"/>
</dbReference>
<comment type="caution">
    <text evidence="11">The sequence shown here is derived from an EMBL/GenBank/DDBJ whole genome shotgun (WGS) entry which is preliminary data.</text>
</comment>
<proteinExistence type="predicted"/>
<evidence type="ECO:0000256" key="3">
    <source>
        <dbReference type="ARBA" id="ARBA00012438"/>
    </source>
</evidence>
<evidence type="ECO:0000256" key="8">
    <source>
        <dbReference type="ARBA" id="ARBA00022989"/>
    </source>
</evidence>
<keyword evidence="6" id="KW-0812">Transmembrane</keyword>
<dbReference type="Gene3D" id="1.10.287.130">
    <property type="match status" value="1"/>
</dbReference>
<dbReference type="GO" id="GO:0005886">
    <property type="term" value="C:plasma membrane"/>
    <property type="evidence" value="ECO:0007669"/>
    <property type="project" value="TreeGrafter"/>
</dbReference>
<dbReference type="SMART" id="SM00387">
    <property type="entry name" value="HATPase_c"/>
    <property type="match status" value="1"/>
</dbReference>
<dbReference type="InterPro" id="IPR036097">
    <property type="entry name" value="HisK_dim/P_sf"/>
</dbReference>
<dbReference type="InterPro" id="IPR004358">
    <property type="entry name" value="Sig_transdc_His_kin-like_C"/>
</dbReference>
<keyword evidence="8" id="KW-1133">Transmembrane helix</keyword>
<keyword evidence="12" id="KW-1185">Reference proteome</keyword>
<dbReference type="InterPro" id="IPR005467">
    <property type="entry name" value="His_kinase_dom"/>
</dbReference>
<keyword evidence="5" id="KW-0808">Transferase</keyword>
<dbReference type="InterPro" id="IPR003661">
    <property type="entry name" value="HisK_dim/P_dom"/>
</dbReference>
<evidence type="ECO:0000256" key="9">
    <source>
        <dbReference type="ARBA" id="ARBA00023136"/>
    </source>
</evidence>
<comment type="catalytic activity">
    <reaction evidence="1">
        <text>ATP + protein L-histidine = ADP + protein N-phospho-L-histidine.</text>
        <dbReference type="EC" id="2.7.13.3"/>
    </reaction>
</comment>
<dbReference type="InterPro" id="IPR036890">
    <property type="entry name" value="HATPase_C_sf"/>
</dbReference>
<dbReference type="InterPro" id="IPR050428">
    <property type="entry name" value="TCS_sensor_his_kinase"/>
</dbReference>
<evidence type="ECO:0000256" key="4">
    <source>
        <dbReference type="ARBA" id="ARBA00022553"/>
    </source>
</evidence>
<dbReference type="Pfam" id="PF02518">
    <property type="entry name" value="HATPase_c"/>
    <property type="match status" value="1"/>
</dbReference>
<dbReference type="EMBL" id="FNBW01000003">
    <property type="protein sequence ID" value="SDF37117.1"/>
    <property type="molecule type" value="Genomic_DNA"/>
</dbReference>
<sequence>MEGLRQVSADIAHDLRTPLSRLRTTLEGMEGPATKDALEQLDSIIHVFHSILQIAQIEAGSPRGRFAPIDLAVLCRTVEELYQPILEADGRPFSVEICASAATWVAGDRDLLMQMIANLLDNALRHTPPETGIAIRLAHKPIGQLLLEVTDRGPGVPEAERDKVFRRLYRLERSRNSEGSGLGLCLVAAVVSLHRSTIRLSDNDPGLKVSIVLPAIDPG</sequence>
<protein>
    <recommendedName>
        <fullName evidence="3">histidine kinase</fullName>
        <ecNumber evidence="3">2.7.13.3</ecNumber>
    </recommendedName>
</protein>
<evidence type="ECO:0000313" key="12">
    <source>
        <dbReference type="Proteomes" id="UP000198615"/>
    </source>
</evidence>
<dbReference type="Gene3D" id="3.30.565.10">
    <property type="entry name" value="Histidine kinase-like ATPase, C-terminal domain"/>
    <property type="match status" value="1"/>
</dbReference>
<dbReference type="AlphaFoldDB" id="A0A8G2EUG2"/>
<evidence type="ECO:0000256" key="7">
    <source>
        <dbReference type="ARBA" id="ARBA00022777"/>
    </source>
</evidence>
<organism evidence="11 12">
    <name type="scientific">Thalassobaculum litoreum DSM 18839</name>
    <dbReference type="NCBI Taxonomy" id="1123362"/>
    <lineage>
        <taxon>Bacteria</taxon>
        <taxon>Pseudomonadati</taxon>
        <taxon>Pseudomonadota</taxon>
        <taxon>Alphaproteobacteria</taxon>
        <taxon>Rhodospirillales</taxon>
        <taxon>Thalassobaculaceae</taxon>
        <taxon>Thalassobaculum</taxon>
    </lineage>
</organism>
<evidence type="ECO:0000256" key="2">
    <source>
        <dbReference type="ARBA" id="ARBA00004370"/>
    </source>
</evidence>
<dbReference type="SMART" id="SM00388">
    <property type="entry name" value="HisKA"/>
    <property type="match status" value="1"/>
</dbReference>
<dbReference type="PANTHER" id="PTHR45436:SF8">
    <property type="entry name" value="HISTIDINE KINASE"/>
    <property type="match status" value="1"/>
</dbReference>
<comment type="subcellular location">
    <subcellularLocation>
        <location evidence="2">Membrane</location>
    </subcellularLocation>
</comment>
<keyword evidence="4" id="KW-0597">Phosphoprotein</keyword>
<keyword evidence="7 11" id="KW-0418">Kinase</keyword>
<evidence type="ECO:0000313" key="11">
    <source>
        <dbReference type="EMBL" id="SDF37117.1"/>
    </source>
</evidence>
<evidence type="ECO:0000256" key="5">
    <source>
        <dbReference type="ARBA" id="ARBA00022679"/>
    </source>
</evidence>
<dbReference type="PRINTS" id="PR00344">
    <property type="entry name" value="BCTRLSENSOR"/>
</dbReference>
<dbReference type="PROSITE" id="PS50109">
    <property type="entry name" value="HIS_KIN"/>
    <property type="match status" value="1"/>
</dbReference>
<name>A0A8G2EUG2_9PROT</name>
<dbReference type="SUPFAM" id="SSF55874">
    <property type="entry name" value="ATPase domain of HSP90 chaperone/DNA topoisomerase II/histidine kinase"/>
    <property type="match status" value="1"/>
</dbReference>
<dbReference type="SUPFAM" id="SSF47384">
    <property type="entry name" value="Homodimeric domain of signal transducing histidine kinase"/>
    <property type="match status" value="1"/>
</dbReference>
<evidence type="ECO:0000256" key="1">
    <source>
        <dbReference type="ARBA" id="ARBA00000085"/>
    </source>
</evidence>
<dbReference type="CDD" id="cd00075">
    <property type="entry name" value="HATPase"/>
    <property type="match status" value="1"/>
</dbReference>
<dbReference type="EC" id="2.7.13.3" evidence="3"/>
<reference evidence="11 12" key="1">
    <citation type="submission" date="2016-10" db="EMBL/GenBank/DDBJ databases">
        <authorList>
            <person name="Varghese N."/>
            <person name="Submissions S."/>
        </authorList>
    </citation>
    <scope>NUCLEOTIDE SEQUENCE [LARGE SCALE GENOMIC DNA]</scope>
    <source>
        <strain evidence="11 12">DSM 18839</strain>
    </source>
</reference>